<dbReference type="AlphaFoldDB" id="A0AAD2HAV3"/>
<dbReference type="Proteomes" id="UP001295794">
    <property type="component" value="Unassembled WGS sequence"/>
</dbReference>
<gene>
    <name evidence="2" type="ORF">MYCIT1_LOCUS16417</name>
</gene>
<evidence type="ECO:0000256" key="1">
    <source>
        <dbReference type="SAM" id="MobiDB-lite"/>
    </source>
</evidence>
<name>A0AAD2HAV3_9AGAR</name>
<reference evidence="2" key="1">
    <citation type="submission" date="2023-11" db="EMBL/GenBank/DDBJ databases">
        <authorList>
            <person name="De Vega J J."/>
            <person name="De Vega J J."/>
        </authorList>
    </citation>
    <scope>NUCLEOTIDE SEQUENCE</scope>
</reference>
<dbReference type="EMBL" id="CAVNYO010000171">
    <property type="protein sequence ID" value="CAK5271400.1"/>
    <property type="molecule type" value="Genomic_DNA"/>
</dbReference>
<evidence type="ECO:0000313" key="3">
    <source>
        <dbReference type="Proteomes" id="UP001295794"/>
    </source>
</evidence>
<keyword evidence="3" id="KW-1185">Reference proteome</keyword>
<sequence>MIPGFTTTYSKPSAADKMIGTAQKVFVVAGLVGHILTHSMSARRLRSQKNREMEEKGQIRASEGKAAAASIH</sequence>
<organism evidence="2 3">
    <name type="scientific">Mycena citricolor</name>
    <dbReference type="NCBI Taxonomy" id="2018698"/>
    <lineage>
        <taxon>Eukaryota</taxon>
        <taxon>Fungi</taxon>
        <taxon>Dikarya</taxon>
        <taxon>Basidiomycota</taxon>
        <taxon>Agaricomycotina</taxon>
        <taxon>Agaricomycetes</taxon>
        <taxon>Agaricomycetidae</taxon>
        <taxon>Agaricales</taxon>
        <taxon>Marasmiineae</taxon>
        <taxon>Mycenaceae</taxon>
        <taxon>Mycena</taxon>
    </lineage>
</organism>
<feature type="region of interest" description="Disordered" evidence="1">
    <location>
        <begin position="42"/>
        <end position="72"/>
    </location>
</feature>
<evidence type="ECO:0000313" key="2">
    <source>
        <dbReference type="EMBL" id="CAK5271400.1"/>
    </source>
</evidence>
<feature type="compositionally biased region" description="Basic and acidic residues" evidence="1">
    <location>
        <begin position="49"/>
        <end position="58"/>
    </location>
</feature>
<proteinExistence type="predicted"/>
<accession>A0AAD2HAV3</accession>
<comment type="caution">
    <text evidence="2">The sequence shown here is derived from an EMBL/GenBank/DDBJ whole genome shotgun (WGS) entry which is preliminary data.</text>
</comment>
<protein>
    <submittedName>
        <fullName evidence="2">Uncharacterized protein</fullName>
    </submittedName>
</protein>